<proteinExistence type="inferred from homology"/>
<dbReference type="InterPro" id="IPR000834">
    <property type="entry name" value="Peptidase_M14"/>
</dbReference>
<feature type="compositionally biased region" description="Basic and acidic residues" evidence="4">
    <location>
        <begin position="112"/>
        <end position="128"/>
    </location>
</feature>
<feature type="compositionally biased region" description="Low complexity" evidence="4">
    <location>
        <begin position="226"/>
        <end position="246"/>
    </location>
</feature>
<feature type="active site" description="Proton donor/acceptor" evidence="3">
    <location>
        <position position="876"/>
    </location>
</feature>
<evidence type="ECO:0000313" key="7">
    <source>
        <dbReference type="Proteomes" id="UP000785679"/>
    </source>
</evidence>
<feature type="compositionally biased region" description="Low complexity" evidence="4">
    <location>
        <begin position="155"/>
        <end position="168"/>
    </location>
</feature>
<dbReference type="Proteomes" id="UP000785679">
    <property type="component" value="Unassembled WGS sequence"/>
</dbReference>
<dbReference type="AlphaFoldDB" id="A0A8J8NZ98"/>
<dbReference type="InterPro" id="IPR050821">
    <property type="entry name" value="Cytosolic_carboxypeptidase"/>
</dbReference>
<feature type="domain" description="Peptidase M14" evidence="5">
    <location>
        <begin position="643"/>
        <end position="912"/>
    </location>
</feature>
<dbReference type="OrthoDB" id="10253041at2759"/>
<dbReference type="SUPFAM" id="SSF53187">
    <property type="entry name" value="Zn-dependent exopeptidases"/>
    <property type="match status" value="1"/>
</dbReference>
<dbReference type="EMBL" id="RRYP01002695">
    <property type="protein sequence ID" value="TNV84511.1"/>
    <property type="molecule type" value="Genomic_DNA"/>
</dbReference>
<evidence type="ECO:0000259" key="5">
    <source>
        <dbReference type="PROSITE" id="PS52035"/>
    </source>
</evidence>
<accession>A0A8J8NZ98</accession>
<feature type="region of interest" description="Disordered" evidence="4">
    <location>
        <begin position="1"/>
        <end position="53"/>
    </location>
</feature>
<dbReference type="Pfam" id="PF00246">
    <property type="entry name" value="Peptidase_M14"/>
    <property type="match status" value="1"/>
</dbReference>
<dbReference type="PROSITE" id="PS52035">
    <property type="entry name" value="PEPTIDASE_M14"/>
    <property type="match status" value="1"/>
</dbReference>
<evidence type="ECO:0000313" key="6">
    <source>
        <dbReference type="EMBL" id="TNV84511.1"/>
    </source>
</evidence>
<dbReference type="InterPro" id="IPR040626">
    <property type="entry name" value="Pepdidase_M14_N"/>
</dbReference>
<gene>
    <name evidence="6" type="ORF">FGO68_gene15133</name>
</gene>
<protein>
    <recommendedName>
        <fullName evidence="5">Peptidase M14 domain-containing protein</fullName>
    </recommendedName>
</protein>
<feature type="compositionally biased region" description="Polar residues" evidence="4">
    <location>
        <begin position="247"/>
        <end position="259"/>
    </location>
</feature>
<organism evidence="6 7">
    <name type="scientific">Halteria grandinella</name>
    <dbReference type="NCBI Taxonomy" id="5974"/>
    <lineage>
        <taxon>Eukaryota</taxon>
        <taxon>Sar</taxon>
        <taxon>Alveolata</taxon>
        <taxon>Ciliophora</taxon>
        <taxon>Intramacronucleata</taxon>
        <taxon>Spirotrichea</taxon>
        <taxon>Stichotrichia</taxon>
        <taxon>Sporadotrichida</taxon>
        <taxon>Halteriidae</taxon>
        <taxon>Halteria</taxon>
    </lineage>
</organism>
<dbReference type="Gene3D" id="2.60.40.3120">
    <property type="match status" value="1"/>
</dbReference>
<dbReference type="GO" id="GO:0008270">
    <property type="term" value="F:zinc ion binding"/>
    <property type="evidence" value="ECO:0007669"/>
    <property type="project" value="InterPro"/>
</dbReference>
<sequence>MKNQSSTIYVSGIPQQATPNPTQGSSSQQQQAVLGQINGQAPQKTIPVTQKKLQTSHVAERKYSEQPRLTVADGVENHAQLVEIRGSTHIGSNGAGKSAKGPGPNPLQQISNEKKASREQQNRQREKLLINNGGTVLGQHSMPISMMPSYPQMKQMGSSQENGQEQGQLISSTNSGKYQSYHNNQDRNESKTLIHTIQMTNGGPVPVILNQDKKVVVPMPGQTVIQPSQNPQQIQQRQDSSQSSSQKMTPIQATTKQQSKLQFGAAIQLNNRNGSVSVANPNHHKNFQMNGHSHSMQPSHASKQVKRVENLPRTGIEYPLMKERRNFISGHKESEPLSDQTVPAYLLDEYIKNDSDRALVPVGQQNAVYDCIEQSPFYEDPINDPFIDERDAIELPPISDQTEGLVNEPYQKKYFFNPYNPPYQLEKPICIQQSASAAASGNGAGDAKLYDKRGVPRLNRYYEKLKPFYKLNKEDPQNDKTLIFESRFESGNLKRVVKVGEYEYDLYLKNDYGTGGFTQWFYFKVANTRKGHTYRFNLVNFMKPDSTYNKGMKPLIYSVKDAEQTQIGWQRDGFNIAYYQNARKRVGNQVQGMSTHPQPVAQSLVGGGAATQLSSGYYGSYYSLTFEVKFKHDNDIVYFAHCYPFTYSDLCDSIKKVCTYQNKDKIRRTVLCKSLAGNDVEMLIVTNFASTPEAISVRKAVILTCRIHPGESNSSHIMNGVIDYLTSDEEKADFLRNTFVFKIIPMLNPDGVIVGNYRCCLIGQDLNRQWQVPSSKQFPVLYHIKLMMKKTLDSRDIFFFCDFHGHSTKRNVFMYGNNQTKAADKMKERVFPQIYAENNENFSYEDCCFEVQKSREATARVVMWREFNLINSFTLEASFCGPSRGQFKGNHFNPTVLEIMGRVFCKTLADYVEKENGRQGA</sequence>
<comment type="cofactor">
    <cofactor evidence="1">
        <name>Zn(2+)</name>
        <dbReference type="ChEBI" id="CHEBI:29105"/>
    </cofactor>
</comment>
<feature type="compositionally biased region" description="Polar residues" evidence="4">
    <location>
        <begin position="169"/>
        <end position="183"/>
    </location>
</feature>
<evidence type="ECO:0000256" key="2">
    <source>
        <dbReference type="ARBA" id="ARBA00005988"/>
    </source>
</evidence>
<feature type="region of interest" description="Disordered" evidence="4">
    <location>
        <begin position="222"/>
        <end position="259"/>
    </location>
</feature>
<dbReference type="Pfam" id="PF18027">
    <property type="entry name" value="Pepdidase_M14_N"/>
    <property type="match status" value="1"/>
</dbReference>
<dbReference type="GO" id="GO:0004181">
    <property type="term" value="F:metallocarboxypeptidase activity"/>
    <property type="evidence" value="ECO:0007669"/>
    <property type="project" value="InterPro"/>
</dbReference>
<comment type="similarity">
    <text evidence="2 3">Belongs to the peptidase M14 family.</text>
</comment>
<dbReference type="GO" id="GO:0006508">
    <property type="term" value="P:proteolysis"/>
    <property type="evidence" value="ECO:0007669"/>
    <property type="project" value="InterPro"/>
</dbReference>
<evidence type="ECO:0000256" key="4">
    <source>
        <dbReference type="SAM" id="MobiDB-lite"/>
    </source>
</evidence>
<evidence type="ECO:0000256" key="1">
    <source>
        <dbReference type="ARBA" id="ARBA00001947"/>
    </source>
</evidence>
<evidence type="ECO:0000256" key="3">
    <source>
        <dbReference type="PROSITE-ProRule" id="PRU01379"/>
    </source>
</evidence>
<reference evidence="6" key="1">
    <citation type="submission" date="2019-06" db="EMBL/GenBank/DDBJ databases">
        <authorList>
            <person name="Zheng W."/>
        </authorList>
    </citation>
    <scope>NUCLEOTIDE SEQUENCE</scope>
    <source>
        <strain evidence="6">QDHG01</strain>
    </source>
</reference>
<dbReference type="Gene3D" id="3.40.630.10">
    <property type="entry name" value="Zn peptidases"/>
    <property type="match status" value="1"/>
</dbReference>
<dbReference type="PANTHER" id="PTHR12756:SF45">
    <property type="entry name" value="CYTOSOLIC CARBOXYPEPTIDASE NNA1"/>
    <property type="match status" value="1"/>
</dbReference>
<keyword evidence="7" id="KW-1185">Reference proteome</keyword>
<comment type="caution">
    <text evidence="6">The sequence shown here is derived from an EMBL/GenBank/DDBJ whole genome shotgun (WGS) entry which is preliminary data.</text>
</comment>
<dbReference type="PANTHER" id="PTHR12756">
    <property type="entry name" value="CYTOSOLIC CARBOXYPEPTIDASE"/>
    <property type="match status" value="1"/>
</dbReference>
<name>A0A8J8NZ98_HALGN</name>
<feature type="region of interest" description="Disordered" evidence="4">
    <location>
        <begin position="88"/>
        <end position="184"/>
    </location>
</feature>